<dbReference type="Gene3D" id="1.10.630.10">
    <property type="entry name" value="Cytochrome P450"/>
    <property type="match status" value="1"/>
</dbReference>
<dbReference type="PANTHER" id="PTHR46696">
    <property type="entry name" value="P450, PUTATIVE (EUROFUNG)-RELATED"/>
    <property type="match status" value="1"/>
</dbReference>
<evidence type="ECO:0000256" key="1">
    <source>
        <dbReference type="ARBA" id="ARBA00010617"/>
    </source>
</evidence>
<dbReference type="Pfam" id="PF00067">
    <property type="entry name" value="p450"/>
    <property type="match status" value="1"/>
</dbReference>
<dbReference type="GO" id="GO:0016705">
    <property type="term" value="F:oxidoreductase activity, acting on paired donors, with incorporation or reduction of molecular oxygen"/>
    <property type="evidence" value="ECO:0007669"/>
    <property type="project" value="InterPro"/>
</dbReference>
<proteinExistence type="inferred from homology"/>
<dbReference type="SUPFAM" id="SSF48264">
    <property type="entry name" value="Cytochrome P450"/>
    <property type="match status" value="1"/>
</dbReference>
<gene>
    <name evidence="2" type="ORF">HDA43_002406</name>
</gene>
<name>A0A852URR8_9ACTN</name>
<dbReference type="RefSeq" id="WP_179819810.1">
    <property type="nucleotide sequence ID" value="NZ_JACCCO010000001.1"/>
</dbReference>
<accession>A0A852URR8</accession>
<comment type="caution">
    <text evidence="2">The sequence shown here is derived from an EMBL/GenBank/DDBJ whole genome shotgun (WGS) entry which is preliminary data.</text>
</comment>
<dbReference type="EMBL" id="JACCCO010000001">
    <property type="protein sequence ID" value="NYF40247.1"/>
    <property type="molecule type" value="Genomic_DNA"/>
</dbReference>
<organism evidence="2 3">
    <name type="scientific">Streptosporangium sandarakinum</name>
    <dbReference type="NCBI Taxonomy" id="1260955"/>
    <lineage>
        <taxon>Bacteria</taxon>
        <taxon>Bacillati</taxon>
        <taxon>Actinomycetota</taxon>
        <taxon>Actinomycetes</taxon>
        <taxon>Streptosporangiales</taxon>
        <taxon>Streptosporangiaceae</taxon>
        <taxon>Streptosporangium</taxon>
    </lineage>
</organism>
<reference evidence="2 3" key="1">
    <citation type="submission" date="2020-07" db="EMBL/GenBank/DDBJ databases">
        <title>Sequencing the genomes of 1000 actinobacteria strains.</title>
        <authorList>
            <person name="Klenk H.-P."/>
        </authorList>
    </citation>
    <scope>NUCLEOTIDE SEQUENCE [LARGE SCALE GENOMIC DNA]</scope>
    <source>
        <strain evidence="2 3">DSM 45763</strain>
    </source>
</reference>
<dbReference type="GO" id="GO:0020037">
    <property type="term" value="F:heme binding"/>
    <property type="evidence" value="ECO:0007669"/>
    <property type="project" value="InterPro"/>
</dbReference>
<protein>
    <submittedName>
        <fullName evidence="2">Cytochrome P450</fullName>
    </submittedName>
</protein>
<dbReference type="PANTHER" id="PTHR46696:SF1">
    <property type="entry name" value="CYTOCHROME P450 YJIB-RELATED"/>
    <property type="match status" value="1"/>
</dbReference>
<dbReference type="AlphaFoldDB" id="A0A852URR8"/>
<dbReference type="Proteomes" id="UP000576393">
    <property type="component" value="Unassembled WGS sequence"/>
</dbReference>
<dbReference type="InterPro" id="IPR001128">
    <property type="entry name" value="Cyt_P450"/>
</dbReference>
<sequence>MTSQPNSAARPAQPVVVSRYDEVRALLADPALTVPAVPRPPFSLTVAWLRGAVGRFADGPVHAARRAASVGVLAGLDERALRAEAFRRAAGHPGPELVPVEVLAVALGVRAEDGARAARAVAALAPAYLPPATPPSPVASPVQAAPDDAAADAGLAELSRLLGDPEPERLAVLAGLLAQACAATADLVRNALAADAGPCPVEDLLAETLRHDPPVRTLRRVAVRQAAGGVPAGTTVLLDVAAANRDPHVFDDPDRFRPGRSPRHLTFGAGPRPCPAERIALALAAGVVEAIRR</sequence>
<dbReference type="InterPro" id="IPR036396">
    <property type="entry name" value="Cyt_P450_sf"/>
</dbReference>
<dbReference type="GO" id="GO:0004497">
    <property type="term" value="F:monooxygenase activity"/>
    <property type="evidence" value="ECO:0007669"/>
    <property type="project" value="InterPro"/>
</dbReference>
<dbReference type="GO" id="GO:0005506">
    <property type="term" value="F:iron ion binding"/>
    <property type="evidence" value="ECO:0007669"/>
    <property type="project" value="InterPro"/>
</dbReference>
<evidence type="ECO:0000313" key="3">
    <source>
        <dbReference type="Proteomes" id="UP000576393"/>
    </source>
</evidence>
<keyword evidence="3" id="KW-1185">Reference proteome</keyword>
<comment type="similarity">
    <text evidence="1">Belongs to the cytochrome P450 family.</text>
</comment>
<evidence type="ECO:0000313" key="2">
    <source>
        <dbReference type="EMBL" id="NYF40247.1"/>
    </source>
</evidence>